<reference evidence="1 2" key="1">
    <citation type="submission" date="2016-11" db="EMBL/GenBank/DDBJ databases">
        <authorList>
            <person name="Jaros S."/>
            <person name="Januszkiewicz K."/>
            <person name="Wedrychowicz H."/>
        </authorList>
    </citation>
    <scope>NUCLEOTIDE SEQUENCE [LARGE SCALE GENOMIC DNA]</scope>
    <source>
        <strain evidence="1 2">DSM 15480</strain>
    </source>
</reference>
<proteinExistence type="predicted"/>
<evidence type="ECO:0000313" key="1">
    <source>
        <dbReference type="EMBL" id="SHK27882.1"/>
    </source>
</evidence>
<name>A0A1M6R606_9FIRM</name>
<sequence>MNEKKRRRRNKKYKRIAVFLLMVLFACGISAGILYERSRPVDRSGDYAGSYARGSARYKEYLEFVKKNALSREVVDGKDTSYTKNDDGMVVYTLDNTAVKEWGEAGNIVHFQYTEELVLDCLKENGYTVTLQAEENKNQVQVQNCGVIKTSFFHRKIYDVGEDIQVVVAIDQISGEVYSVVVAHTEKEDSHTEQAAALLYIHMSEVLDSSADAVQEIAQEIHENEQIARSGDTDKVATYYNRIAQLSCLKYRDYPGWAQVIAPSQFVNNKEICW</sequence>
<dbReference type="EMBL" id="FQZY01000040">
    <property type="protein sequence ID" value="SHK27882.1"/>
    <property type="molecule type" value="Genomic_DNA"/>
</dbReference>
<keyword evidence="2" id="KW-1185">Reference proteome</keyword>
<evidence type="ECO:0000313" key="2">
    <source>
        <dbReference type="Proteomes" id="UP000184301"/>
    </source>
</evidence>
<accession>A0A1M6R606</accession>
<gene>
    <name evidence="1" type="ORF">SAMN02745243_02608</name>
</gene>
<dbReference type="AlphaFoldDB" id="A0A1M6R606"/>
<dbReference type="STRING" id="1121950.SAMN02745243_02608"/>
<dbReference type="RefSeq" id="WP_073111171.1">
    <property type="nucleotide sequence ID" value="NZ_FQZY01000040.1"/>
</dbReference>
<dbReference type="PROSITE" id="PS51257">
    <property type="entry name" value="PROKAR_LIPOPROTEIN"/>
    <property type="match status" value="1"/>
</dbReference>
<dbReference type="Proteomes" id="UP000184301">
    <property type="component" value="Unassembled WGS sequence"/>
</dbReference>
<protein>
    <submittedName>
        <fullName evidence="1">Uncharacterized protein</fullName>
    </submittedName>
</protein>
<organism evidence="1 2">
    <name type="scientific">Hespellia stercorisuis DSM 15480</name>
    <dbReference type="NCBI Taxonomy" id="1121950"/>
    <lineage>
        <taxon>Bacteria</taxon>
        <taxon>Bacillati</taxon>
        <taxon>Bacillota</taxon>
        <taxon>Clostridia</taxon>
        <taxon>Lachnospirales</taxon>
        <taxon>Lachnospiraceae</taxon>
        <taxon>Hespellia</taxon>
    </lineage>
</organism>